<accession>A0AAX4JZU0</accession>
<sequence length="951" mass="105765">MAPSGLVISKLGIQATASDDVVRGLMCLKISLPKESAGRPGARWALFGSTPPKILSTPTLYPLPLPIPASRTKQLRIASKLLSLNQSTSYPPSPPTNLGGKPYIDISSTTGKVYVVVDPISSSRSRRNSQGHRVSGSGSTSSIAPSSGNRKEWLICMEFEIPLEIGLEEGISKVLLPIPKCLDNTIRFQILSPANPSSSSSTSSLSSLNQEINILTDPKMLPLPPNAFASPTKKDRSFSSRQRAKGHGKGKGKIKATVGEEGWEDGEVLGPDDVPTESDEDTEVSEEEDKDEDEDDQEGGSWLEGRFQSTETLRLEWSFNSPASSDIPSLQISPIWNKQQSTISISYTAQIVNTDNPVQLHIDVPDGWAWSDFVIQGESLSNWRCNDGDWGFSHQDRDPDATLENGEYDDSFATVRAKRNSRPITNGLTPTSSVESTTSNSLPNLRTASSSSASLMRQTFPSLNDKMEDFSFELSAIDQKPTPPRSLKKSPLQMLVNSTSTSLNGKWEEPKFGRSFSLYLLEDSEDRLISTQGTLVLIDKTMFVSQFLPSQIPFIRIEDQAINQCQVECPLAIYGNAKEASSNNQLVDISLGGRFCWISESEKMELMKKEGIIKGNVKVKLRRSNWGVITSCIVFPFPSKSEEVGFSIPHNHLDHGENIRISRTTMDGIEIPKAIYHENGITQIRINRGFAISTTFKSTSSVEVEWEMILGQKGEIALPIFDKGSEGEMKVDLIGDNWMNDDLRRIQTNMKSISPTKYTYPLAPSSTSPNVSPPKLSIPPWTNNTNMIFSKKKGLLSFSSLFNLILIWLLLSMGQQLQRIKNELNFVKDEYKDLRLYGLPNDQHNLQNLVKDDNLPILTTTIATTTTTVTQIQTETIIPTTKEDYSQNNHPDKPETKTDGYRDLIVKHQERPYPLGRVVWGNKGWNKWLSHPTVRNLTNGLGWVWNFIFGW</sequence>
<feature type="region of interest" description="Disordered" evidence="2">
    <location>
        <begin position="421"/>
        <end position="448"/>
    </location>
</feature>
<evidence type="ECO:0000313" key="4">
    <source>
        <dbReference type="Proteomes" id="UP001355207"/>
    </source>
</evidence>
<dbReference type="EMBL" id="CP144104">
    <property type="protein sequence ID" value="WWC90409.1"/>
    <property type="molecule type" value="Genomic_DNA"/>
</dbReference>
<evidence type="ECO:0000313" key="3">
    <source>
        <dbReference type="EMBL" id="WWC90409.1"/>
    </source>
</evidence>
<organism evidence="3 4">
    <name type="scientific">Kwoniella dendrophila CBS 6074</name>
    <dbReference type="NCBI Taxonomy" id="1295534"/>
    <lineage>
        <taxon>Eukaryota</taxon>
        <taxon>Fungi</taxon>
        <taxon>Dikarya</taxon>
        <taxon>Basidiomycota</taxon>
        <taxon>Agaricomycotina</taxon>
        <taxon>Tremellomycetes</taxon>
        <taxon>Tremellales</taxon>
        <taxon>Cryptococcaceae</taxon>
        <taxon>Kwoniella</taxon>
    </lineage>
</organism>
<evidence type="ECO:0000256" key="2">
    <source>
        <dbReference type="SAM" id="MobiDB-lite"/>
    </source>
</evidence>
<evidence type="ECO:0008006" key="5">
    <source>
        <dbReference type="Google" id="ProtNLM"/>
    </source>
</evidence>
<feature type="compositionally biased region" description="Acidic residues" evidence="2">
    <location>
        <begin position="274"/>
        <end position="298"/>
    </location>
</feature>
<reference evidence="3 4" key="1">
    <citation type="submission" date="2024-01" db="EMBL/GenBank/DDBJ databases">
        <title>Comparative genomics of Cryptococcus and Kwoniella reveals pathogenesis evolution and contrasting modes of karyotype evolution via chromosome fusion or intercentromeric recombination.</title>
        <authorList>
            <person name="Coelho M.A."/>
            <person name="David-Palma M."/>
            <person name="Shea T."/>
            <person name="Bowers K."/>
            <person name="McGinley-Smith S."/>
            <person name="Mohammad A.W."/>
            <person name="Gnirke A."/>
            <person name="Yurkov A.M."/>
            <person name="Nowrousian M."/>
            <person name="Sun S."/>
            <person name="Cuomo C.A."/>
            <person name="Heitman J."/>
        </authorList>
    </citation>
    <scope>NUCLEOTIDE SEQUENCE [LARGE SCALE GENOMIC DNA]</scope>
    <source>
        <strain evidence="3 4">CBS 6074</strain>
    </source>
</reference>
<feature type="region of interest" description="Disordered" evidence="2">
    <location>
        <begin position="216"/>
        <end position="303"/>
    </location>
</feature>
<dbReference type="RefSeq" id="XP_066077172.1">
    <property type="nucleotide sequence ID" value="XM_066221075.1"/>
</dbReference>
<dbReference type="AlphaFoldDB" id="A0AAX4JZU0"/>
<dbReference type="GeneID" id="91096014"/>
<name>A0AAX4JZU0_9TREE</name>
<keyword evidence="4" id="KW-1185">Reference proteome</keyword>
<feature type="coiled-coil region" evidence="1">
    <location>
        <begin position="810"/>
        <end position="837"/>
    </location>
</feature>
<dbReference type="Proteomes" id="UP001355207">
    <property type="component" value="Chromosome 7"/>
</dbReference>
<proteinExistence type="predicted"/>
<gene>
    <name evidence="3" type="ORF">L201_005344</name>
</gene>
<evidence type="ECO:0000256" key="1">
    <source>
        <dbReference type="SAM" id="Coils"/>
    </source>
</evidence>
<feature type="region of interest" description="Disordered" evidence="2">
    <location>
        <begin position="122"/>
        <end position="147"/>
    </location>
</feature>
<protein>
    <recommendedName>
        <fullName evidence="5">VASt domain-containing protein</fullName>
    </recommendedName>
</protein>
<feature type="compositionally biased region" description="Polar residues" evidence="2">
    <location>
        <begin position="422"/>
        <end position="448"/>
    </location>
</feature>
<feature type="compositionally biased region" description="Basic residues" evidence="2">
    <location>
        <begin position="242"/>
        <end position="254"/>
    </location>
</feature>
<keyword evidence="1" id="KW-0175">Coiled coil</keyword>
<feature type="compositionally biased region" description="Low complexity" evidence="2">
    <location>
        <begin position="135"/>
        <end position="147"/>
    </location>
</feature>